<dbReference type="PANTHER" id="PTHR42737:SF7">
    <property type="entry name" value="THIOREDOXIN-DISULFIDE REDUCTASE"/>
    <property type="match status" value="1"/>
</dbReference>
<name>A0A8C9W6F3_SCLFO</name>
<comment type="similarity">
    <text evidence="2 9">Belongs to the class-I pyridine nucleotide-disulfide oxidoreductase family.</text>
</comment>
<evidence type="ECO:0000256" key="7">
    <source>
        <dbReference type="ARBA" id="ARBA00023157"/>
    </source>
</evidence>
<evidence type="ECO:0000313" key="13">
    <source>
        <dbReference type="Proteomes" id="UP000694397"/>
    </source>
</evidence>
<dbReference type="Pfam" id="PF02852">
    <property type="entry name" value="Pyr_redox_dim"/>
    <property type="match status" value="1"/>
</dbReference>
<dbReference type="GO" id="GO:0045454">
    <property type="term" value="P:cell redox homeostasis"/>
    <property type="evidence" value="ECO:0007669"/>
    <property type="project" value="InterPro"/>
</dbReference>
<dbReference type="FunFam" id="3.50.50.60:FF:000012">
    <property type="entry name" value="Thioredoxin reductase 1, cytoplasmic"/>
    <property type="match status" value="1"/>
</dbReference>
<dbReference type="FunFam" id="3.30.390.30:FF:000004">
    <property type="entry name" value="Thioredoxin reductase 1, cytoplasmic"/>
    <property type="match status" value="1"/>
</dbReference>
<feature type="domain" description="FAD/NAD(P)-binding" evidence="11">
    <location>
        <begin position="160"/>
        <end position="307"/>
    </location>
</feature>
<dbReference type="InterPro" id="IPR012999">
    <property type="entry name" value="Pyr_OxRdtase_I_AS"/>
</dbReference>
<dbReference type="Gene3D" id="3.50.50.60">
    <property type="entry name" value="FAD/NAD(P)-binding domain"/>
    <property type="match status" value="3"/>
</dbReference>
<evidence type="ECO:0000259" key="10">
    <source>
        <dbReference type="Pfam" id="PF02852"/>
    </source>
</evidence>
<dbReference type="GO" id="GO:0005829">
    <property type="term" value="C:cytosol"/>
    <property type="evidence" value="ECO:0007669"/>
    <property type="project" value="TreeGrafter"/>
</dbReference>
<evidence type="ECO:0000256" key="4">
    <source>
        <dbReference type="ARBA" id="ARBA00022827"/>
    </source>
</evidence>
<protein>
    <submittedName>
        <fullName evidence="12">Thioredoxin reductase 2</fullName>
    </submittedName>
</protein>
<sequence>LVVVGGGSGGLACSKEGKQRASVGVILSIGTKWGLGGTCVNVGCIPKKLMHQSALLGGAVKDAAKYGWSIPDKVSHDWTSMSSAVQNHVKSLNWGHRVQLQDKAPTEQCFFMFLRSIVYLISYLLCPQTVLTAENIVIATGGRPKYPAHIPGAMEHGITNVALECAGFLTGIGLDTTIMVRSIALRGFDQQMAGLVTAHMASHGTQFLWRCIPKKVEKLPSGALQVTWADTNSQCEEQATFDTVLWAVGRAPETRSLNLEGVGVAHNKDTGKIIVTEDEATSVEHIYAIGDIGEGRPELTPTAIKAGRLLARRLAGISSELMNYHNVPTTVFTPLEYGCVGLSEEEAERRHGKDGIEVYHAFYKPLEFTVAERDASQCYIKVVCKRDGDRRILGLHFTGPSAGEVVQGFALGFQCGATYSDLLATVGIHPTCAEELTKLHITKRSGLDATVTGC</sequence>
<dbReference type="InterPro" id="IPR036188">
    <property type="entry name" value="FAD/NAD-bd_sf"/>
</dbReference>
<evidence type="ECO:0000256" key="1">
    <source>
        <dbReference type="ARBA" id="ARBA00001974"/>
    </source>
</evidence>
<dbReference type="Proteomes" id="UP000694397">
    <property type="component" value="Chromosome 12"/>
</dbReference>
<keyword evidence="5" id="KW-0521">NADP</keyword>
<reference evidence="12 13" key="1">
    <citation type="submission" date="2019-04" db="EMBL/GenBank/DDBJ databases">
        <authorList>
            <consortium name="Wellcome Sanger Institute Data Sharing"/>
        </authorList>
    </citation>
    <scope>NUCLEOTIDE SEQUENCE [LARGE SCALE GENOMIC DNA]</scope>
</reference>
<accession>A0A8C9W6F3</accession>
<dbReference type="GO" id="GO:0004362">
    <property type="term" value="F:glutathione-disulfide reductase (NADPH) activity"/>
    <property type="evidence" value="ECO:0007669"/>
    <property type="project" value="TreeGrafter"/>
</dbReference>
<reference evidence="12" key="2">
    <citation type="submission" date="2025-08" db="UniProtKB">
        <authorList>
            <consortium name="Ensembl"/>
        </authorList>
    </citation>
    <scope>IDENTIFICATION</scope>
</reference>
<evidence type="ECO:0000256" key="3">
    <source>
        <dbReference type="ARBA" id="ARBA00022630"/>
    </source>
</evidence>
<keyword evidence="7" id="KW-1015">Disulfide bond</keyword>
<evidence type="ECO:0000256" key="5">
    <source>
        <dbReference type="ARBA" id="ARBA00022857"/>
    </source>
</evidence>
<dbReference type="Pfam" id="PF07992">
    <property type="entry name" value="Pyr_redox_2"/>
    <property type="match status" value="1"/>
</dbReference>
<dbReference type="Ensembl" id="ENSSFOT00015039451.1">
    <property type="protein sequence ID" value="ENSSFOP00015069471.1"/>
    <property type="gene ID" value="ENSSFOG00015017725.2"/>
</dbReference>
<dbReference type="AlphaFoldDB" id="A0A8C9W6F3"/>
<dbReference type="SUPFAM" id="SSF51905">
    <property type="entry name" value="FAD/NAD(P)-binding domain"/>
    <property type="match status" value="1"/>
</dbReference>
<dbReference type="PROSITE" id="PS00076">
    <property type="entry name" value="PYRIDINE_REDOX_1"/>
    <property type="match status" value="1"/>
</dbReference>
<reference evidence="12" key="3">
    <citation type="submission" date="2025-09" db="UniProtKB">
        <authorList>
            <consortium name="Ensembl"/>
        </authorList>
    </citation>
    <scope>IDENTIFICATION</scope>
</reference>
<dbReference type="PRINTS" id="PR00368">
    <property type="entry name" value="FADPNR"/>
</dbReference>
<dbReference type="SUPFAM" id="SSF55424">
    <property type="entry name" value="FAD/NAD-linked reductases, dimerisation (C-terminal) domain"/>
    <property type="match status" value="1"/>
</dbReference>
<keyword evidence="4 9" id="KW-0274">FAD</keyword>
<dbReference type="GO" id="GO:0006749">
    <property type="term" value="P:glutathione metabolic process"/>
    <property type="evidence" value="ECO:0007669"/>
    <property type="project" value="TreeGrafter"/>
</dbReference>
<evidence type="ECO:0000259" key="11">
    <source>
        <dbReference type="Pfam" id="PF07992"/>
    </source>
</evidence>
<dbReference type="InterPro" id="IPR016156">
    <property type="entry name" value="FAD/NAD-linked_Rdtase_dimer_sf"/>
</dbReference>
<evidence type="ECO:0000313" key="12">
    <source>
        <dbReference type="Ensembl" id="ENSSFOP00015069471.1"/>
    </source>
</evidence>
<evidence type="ECO:0000256" key="8">
    <source>
        <dbReference type="ARBA" id="ARBA00023284"/>
    </source>
</evidence>
<dbReference type="GO" id="GO:0050660">
    <property type="term" value="F:flavin adenine dinucleotide binding"/>
    <property type="evidence" value="ECO:0007669"/>
    <property type="project" value="InterPro"/>
</dbReference>
<dbReference type="GO" id="GO:0034599">
    <property type="term" value="P:cellular response to oxidative stress"/>
    <property type="evidence" value="ECO:0007669"/>
    <property type="project" value="TreeGrafter"/>
</dbReference>
<dbReference type="InterPro" id="IPR046952">
    <property type="entry name" value="GSHR/TRXR-like"/>
</dbReference>
<dbReference type="GO" id="GO:0005739">
    <property type="term" value="C:mitochondrion"/>
    <property type="evidence" value="ECO:0007669"/>
    <property type="project" value="TreeGrafter"/>
</dbReference>
<dbReference type="Gene3D" id="3.30.390.30">
    <property type="match status" value="1"/>
</dbReference>
<dbReference type="PRINTS" id="PR00411">
    <property type="entry name" value="PNDRDTASEI"/>
</dbReference>
<evidence type="ECO:0000256" key="9">
    <source>
        <dbReference type="RuleBase" id="RU003691"/>
    </source>
</evidence>
<keyword evidence="6 9" id="KW-0560">Oxidoreductase</keyword>
<dbReference type="GeneTree" id="ENSGT00940000158832"/>
<dbReference type="InterPro" id="IPR023753">
    <property type="entry name" value="FAD/NAD-binding_dom"/>
</dbReference>
<keyword evidence="3 9" id="KW-0285">Flavoprotein</keyword>
<dbReference type="InterPro" id="IPR004099">
    <property type="entry name" value="Pyr_nucl-diS_OxRdtase_dimer"/>
</dbReference>
<keyword evidence="13" id="KW-1185">Reference proteome</keyword>
<comment type="cofactor">
    <cofactor evidence="1">
        <name>FAD</name>
        <dbReference type="ChEBI" id="CHEBI:57692"/>
    </cofactor>
</comment>
<gene>
    <name evidence="12" type="primary">TXNRD2</name>
    <name evidence="12" type="synonym">txnrd2.2</name>
</gene>
<dbReference type="PANTHER" id="PTHR42737">
    <property type="entry name" value="GLUTATHIONE REDUCTASE"/>
    <property type="match status" value="1"/>
</dbReference>
<proteinExistence type="inferred from homology"/>
<evidence type="ECO:0000256" key="2">
    <source>
        <dbReference type="ARBA" id="ARBA00007532"/>
    </source>
</evidence>
<feature type="domain" description="Pyridine nucleotide-disulphide oxidoreductase dimerisation" evidence="10">
    <location>
        <begin position="327"/>
        <end position="438"/>
    </location>
</feature>
<organism evidence="12 13">
    <name type="scientific">Scleropages formosus</name>
    <name type="common">Asian bonytongue</name>
    <name type="synonym">Osteoglossum formosum</name>
    <dbReference type="NCBI Taxonomy" id="113540"/>
    <lineage>
        <taxon>Eukaryota</taxon>
        <taxon>Metazoa</taxon>
        <taxon>Chordata</taxon>
        <taxon>Craniata</taxon>
        <taxon>Vertebrata</taxon>
        <taxon>Euteleostomi</taxon>
        <taxon>Actinopterygii</taxon>
        <taxon>Neopterygii</taxon>
        <taxon>Teleostei</taxon>
        <taxon>Osteoglossocephala</taxon>
        <taxon>Osteoglossomorpha</taxon>
        <taxon>Osteoglossiformes</taxon>
        <taxon>Osteoglossidae</taxon>
        <taxon>Scleropages</taxon>
    </lineage>
</organism>
<evidence type="ECO:0000256" key="6">
    <source>
        <dbReference type="ARBA" id="ARBA00023002"/>
    </source>
</evidence>
<keyword evidence="8 9" id="KW-0676">Redox-active center</keyword>